<dbReference type="Pfam" id="PF01451">
    <property type="entry name" value="LMWPc"/>
    <property type="match status" value="1"/>
</dbReference>
<proteinExistence type="inferred from homology"/>
<dbReference type="GO" id="GO:0004725">
    <property type="term" value="F:protein tyrosine phosphatase activity"/>
    <property type="evidence" value="ECO:0007669"/>
    <property type="project" value="UniProtKB-EC"/>
</dbReference>
<name>A0ABS2KTE0_9NOCA</name>
<comment type="caution">
    <text evidence="6">The sequence shown here is derived from an EMBL/GenBank/DDBJ whole genome shotgun (WGS) entry which is preliminary data.</text>
</comment>
<dbReference type="SMART" id="SM00226">
    <property type="entry name" value="LMWPc"/>
    <property type="match status" value="1"/>
</dbReference>
<evidence type="ECO:0000259" key="5">
    <source>
        <dbReference type="SMART" id="SM00226"/>
    </source>
</evidence>
<feature type="domain" description="Phosphotyrosine protein phosphatase I" evidence="5">
    <location>
        <begin position="3"/>
        <end position="148"/>
    </location>
</feature>
<dbReference type="Proteomes" id="UP000703038">
    <property type="component" value="Unassembled WGS sequence"/>
</dbReference>
<evidence type="ECO:0000256" key="2">
    <source>
        <dbReference type="ARBA" id="ARBA00013064"/>
    </source>
</evidence>
<dbReference type="PANTHER" id="PTHR11717:SF7">
    <property type="entry name" value="LOW MOLECULAR WEIGHT PHOSPHOTYROSINE PROTEIN PHOSPHATASE"/>
    <property type="match status" value="1"/>
</dbReference>
<dbReference type="InterPro" id="IPR023485">
    <property type="entry name" value="Ptyr_pPase"/>
</dbReference>
<comment type="similarity">
    <text evidence="1">Belongs to the low molecular weight phosphotyrosine protein phosphatase family.</text>
</comment>
<dbReference type="EC" id="3.1.3.48" evidence="2"/>
<dbReference type="Gene3D" id="3.40.50.2300">
    <property type="match status" value="1"/>
</dbReference>
<gene>
    <name evidence="6" type="ORF">JOE42_001948</name>
</gene>
<accession>A0ABS2KTE0</accession>
<dbReference type="SUPFAM" id="SSF52788">
    <property type="entry name" value="Phosphotyrosine protein phosphatases I"/>
    <property type="match status" value="1"/>
</dbReference>
<dbReference type="EMBL" id="JAFBBK010000001">
    <property type="protein sequence ID" value="MBM7415215.1"/>
    <property type="molecule type" value="Genomic_DNA"/>
</dbReference>
<dbReference type="InterPro" id="IPR050438">
    <property type="entry name" value="LMW_PTPase"/>
</dbReference>
<reference evidence="6 7" key="1">
    <citation type="submission" date="2021-01" db="EMBL/GenBank/DDBJ databases">
        <title>Genomics of switchgrass bacterial isolates.</title>
        <authorList>
            <person name="Shade A."/>
        </authorList>
    </citation>
    <scope>NUCLEOTIDE SEQUENCE [LARGE SCALE GENOMIC DNA]</scope>
    <source>
        <strain evidence="6 7">PvP111</strain>
    </source>
</reference>
<dbReference type="PRINTS" id="PR00719">
    <property type="entry name" value="LMWPTPASE"/>
</dbReference>
<keyword evidence="4" id="KW-0904">Protein phosphatase</keyword>
<dbReference type="CDD" id="cd16343">
    <property type="entry name" value="LMWPTP"/>
    <property type="match status" value="1"/>
</dbReference>
<evidence type="ECO:0000256" key="4">
    <source>
        <dbReference type="ARBA" id="ARBA00022912"/>
    </source>
</evidence>
<organism evidence="6 7">
    <name type="scientific">Rhodococcoides corynebacterioides</name>
    <dbReference type="NCBI Taxonomy" id="53972"/>
    <lineage>
        <taxon>Bacteria</taxon>
        <taxon>Bacillati</taxon>
        <taxon>Actinomycetota</taxon>
        <taxon>Actinomycetes</taxon>
        <taxon>Mycobacteriales</taxon>
        <taxon>Nocardiaceae</taxon>
        <taxon>Rhodococcoides</taxon>
    </lineage>
</organism>
<dbReference type="PANTHER" id="PTHR11717">
    <property type="entry name" value="LOW MOLECULAR WEIGHT PROTEIN TYROSINE PHOSPHATASE"/>
    <property type="match status" value="1"/>
</dbReference>
<keyword evidence="3 6" id="KW-0378">Hydrolase</keyword>
<protein>
    <recommendedName>
        <fullName evidence="2">protein-tyrosine-phosphatase</fullName>
        <ecNumber evidence="2">3.1.3.48</ecNumber>
    </recommendedName>
</protein>
<evidence type="ECO:0000256" key="3">
    <source>
        <dbReference type="ARBA" id="ARBA00022801"/>
    </source>
</evidence>
<evidence type="ECO:0000256" key="1">
    <source>
        <dbReference type="ARBA" id="ARBA00011063"/>
    </source>
</evidence>
<dbReference type="RefSeq" id="WP_204868220.1">
    <property type="nucleotide sequence ID" value="NZ_JAFBBK010000001.1"/>
</dbReference>
<sequence length="152" mass="16415">MTVHVTFVCTGNICRSPMAEKIVTQALADAGMDDRVRVTSAGTGDWHVGDAADPRAAAELESHGYPSAHRARTVDAEILGADLVVALDRSHERDLRRLGVPADRLALLRSFDPDADSDSVADPYYGDDSDFRTVREQIEAAVPGLLEALSQR</sequence>
<keyword evidence="7" id="KW-1185">Reference proteome</keyword>
<dbReference type="InterPro" id="IPR036196">
    <property type="entry name" value="Ptyr_pPase_sf"/>
</dbReference>
<evidence type="ECO:0000313" key="7">
    <source>
        <dbReference type="Proteomes" id="UP000703038"/>
    </source>
</evidence>
<dbReference type="InterPro" id="IPR017867">
    <property type="entry name" value="Tyr_phospatase_low_mol_wt"/>
</dbReference>
<evidence type="ECO:0000313" key="6">
    <source>
        <dbReference type="EMBL" id="MBM7415215.1"/>
    </source>
</evidence>